<dbReference type="Proteomes" id="UP000505210">
    <property type="component" value="Chromosome"/>
</dbReference>
<name>A0A6M8BIJ7_9CYAN</name>
<dbReference type="RefSeq" id="WP_172358292.1">
    <property type="nucleotide sequence ID" value="NZ_CP053661.1"/>
</dbReference>
<dbReference type="SUPFAM" id="SSF53474">
    <property type="entry name" value="alpha/beta-Hydrolases"/>
    <property type="match status" value="1"/>
</dbReference>
<evidence type="ECO:0000259" key="1">
    <source>
        <dbReference type="Pfam" id="PF00561"/>
    </source>
</evidence>
<dbReference type="KEGG" id="theu:HPC62_20530"/>
<dbReference type="Pfam" id="PF00561">
    <property type="entry name" value="Abhydrolase_1"/>
    <property type="match status" value="1"/>
</dbReference>
<evidence type="ECO:0000313" key="2">
    <source>
        <dbReference type="EMBL" id="QKD84246.1"/>
    </source>
</evidence>
<dbReference type="InterPro" id="IPR050228">
    <property type="entry name" value="Carboxylesterase_BioH"/>
</dbReference>
<dbReference type="PANTHER" id="PTHR43194">
    <property type="entry name" value="HYDROLASE ALPHA/BETA FOLD FAMILY"/>
    <property type="match status" value="1"/>
</dbReference>
<accession>A0A6M8BIJ7</accession>
<dbReference type="PRINTS" id="PR00111">
    <property type="entry name" value="ABHYDROLASE"/>
</dbReference>
<dbReference type="GO" id="GO:0016787">
    <property type="term" value="F:hydrolase activity"/>
    <property type="evidence" value="ECO:0007669"/>
    <property type="project" value="UniProtKB-KW"/>
</dbReference>
<dbReference type="PRINTS" id="PR00412">
    <property type="entry name" value="EPOXHYDRLASE"/>
</dbReference>
<dbReference type="InterPro" id="IPR000639">
    <property type="entry name" value="Epox_hydrolase-like"/>
</dbReference>
<sequence>MAVQEKTLTCGQLEWFYRAVEGDTASNRVPVVLLHGLPAAGYSWRGVMLALEEWGFGAIAPDWIGFGSSAKPDRRTFAYTPDAYATALETFLTTLGIDRCSLIVQGFIGSVGLQYALRHPDQIERLVILNAPVTSRAKLPWKMQQLGLPLAGEMFTQDPLLVDRTLEGGGGYVVKDEDLDVYRRPFLKSSDAGRALFAAVQNLRLPQATAEIEQGFQAWTKPVLVGWGMRDRWLPFSLAEAFVQATPEAELIQLPDVGHYPQIDWFDKVNEAILPFLLRTVI</sequence>
<dbReference type="InterPro" id="IPR000073">
    <property type="entry name" value="AB_hydrolase_1"/>
</dbReference>
<dbReference type="EMBL" id="CP053661">
    <property type="protein sequence ID" value="QKD84246.1"/>
    <property type="molecule type" value="Genomic_DNA"/>
</dbReference>
<dbReference type="Gene3D" id="3.40.50.1820">
    <property type="entry name" value="alpha/beta hydrolase"/>
    <property type="match status" value="1"/>
</dbReference>
<dbReference type="PANTHER" id="PTHR43194:SF2">
    <property type="entry name" value="PEROXISOMAL MEMBRANE PROTEIN LPX1"/>
    <property type="match status" value="1"/>
</dbReference>
<organism evidence="2 3">
    <name type="scientific">Thermoleptolyngbya sichuanensis A183</name>
    <dbReference type="NCBI Taxonomy" id="2737172"/>
    <lineage>
        <taxon>Bacteria</taxon>
        <taxon>Bacillati</taxon>
        <taxon>Cyanobacteriota</taxon>
        <taxon>Cyanophyceae</taxon>
        <taxon>Oculatellales</taxon>
        <taxon>Oculatellaceae</taxon>
        <taxon>Thermoleptolyngbya</taxon>
        <taxon>Thermoleptolyngbya sichuanensis</taxon>
    </lineage>
</organism>
<keyword evidence="3" id="KW-1185">Reference proteome</keyword>
<dbReference type="InterPro" id="IPR029058">
    <property type="entry name" value="AB_hydrolase_fold"/>
</dbReference>
<feature type="domain" description="AB hydrolase-1" evidence="1">
    <location>
        <begin position="30"/>
        <end position="143"/>
    </location>
</feature>
<dbReference type="AlphaFoldDB" id="A0A6M8BIJ7"/>
<keyword evidence="2" id="KW-0378">Hydrolase</keyword>
<protein>
    <submittedName>
        <fullName evidence="2">Alpha/beta fold hydrolase</fullName>
    </submittedName>
</protein>
<reference evidence="2 3" key="1">
    <citation type="submission" date="2020-05" db="EMBL/GenBank/DDBJ databases">
        <title>Complete genome sequence of of a novel Thermoleptolyngbya strain isolated from hot springs of Ganzi, Sichuan China.</title>
        <authorList>
            <person name="Tang J."/>
            <person name="Daroch M."/>
            <person name="Li L."/>
            <person name="Waleron K."/>
            <person name="Waleron M."/>
            <person name="Waleron M."/>
        </authorList>
    </citation>
    <scope>NUCLEOTIDE SEQUENCE [LARGE SCALE GENOMIC DNA]</scope>
    <source>
        <strain evidence="2 3">PKUAC-SCTA183</strain>
    </source>
</reference>
<proteinExistence type="predicted"/>
<evidence type="ECO:0000313" key="3">
    <source>
        <dbReference type="Proteomes" id="UP000505210"/>
    </source>
</evidence>
<gene>
    <name evidence="2" type="ORF">HPC62_20530</name>
</gene>